<evidence type="ECO:0000256" key="2">
    <source>
        <dbReference type="ARBA" id="ARBA00022723"/>
    </source>
</evidence>
<dbReference type="GO" id="GO:0046872">
    <property type="term" value="F:metal ion binding"/>
    <property type="evidence" value="ECO:0007669"/>
    <property type="project" value="UniProtKB-KW"/>
</dbReference>
<dbReference type="SFLD" id="SFLDG01067">
    <property type="entry name" value="SPASM/twitch_domain_containing"/>
    <property type="match status" value="1"/>
</dbReference>
<dbReference type="SUPFAM" id="SSF102114">
    <property type="entry name" value="Radical SAM enzymes"/>
    <property type="match status" value="1"/>
</dbReference>
<dbReference type="SFLD" id="SFLDG01386">
    <property type="entry name" value="main_SPASM_domain-containing"/>
    <property type="match status" value="1"/>
</dbReference>
<protein>
    <submittedName>
        <fullName evidence="6">Radical SAM protein</fullName>
    </submittedName>
</protein>
<accession>A0A918GE95</accession>
<dbReference type="PANTHER" id="PTHR43273:SF8">
    <property type="entry name" value="RADICAL SAM DOMAIN PROTEIN"/>
    <property type="match status" value="1"/>
</dbReference>
<keyword evidence="2" id="KW-0479">Metal-binding</keyword>
<dbReference type="Pfam" id="PF04055">
    <property type="entry name" value="Radical_SAM"/>
    <property type="match status" value="1"/>
</dbReference>
<dbReference type="InterPro" id="IPR023867">
    <property type="entry name" value="Sulphatase_maturase_rSAM"/>
</dbReference>
<dbReference type="NCBIfam" id="NF041718">
    <property type="entry name" value="rSAM_phane_AMC"/>
    <property type="match status" value="1"/>
</dbReference>
<dbReference type="EMBL" id="BMRB01000002">
    <property type="protein sequence ID" value="GGS30710.1"/>
    <property type="molecule type" value="Genomic_DNA"/>
</dbReference>
<dbReference type="Proteomes" id="UP000660680">
    <property type="component" value="Unassembled WGS sequence"/>
</dbReference>
<dbReference type="InterPro" id="IPR007197">
    <property type="entry name" value="rSAM"/>
</dbReference>
<keyword evidence="3" id="KW-0408">Iron</keyword>
<dbReference type="PROSITE" id="PS51918">
    <property type="entry name" value="RADICAL_SAM"/>
    <property type="match status" value="1"/>
</dbReference>
<dbReference type="GO" id="GO:0051536">
    <property type="term" value="F:iron-sulfur cluster binding"/>
    <property type="evidence" value="ECO:0007669"/>
    <property type="project" value="UniProtKB-KW"/>
</dbReference>
<evidence type="ECO:0000256" key="4">
    <source>
        <dbReference type="ARBA" id="ARBA00023014"/>
    </source>
</evidence>
<evidence type="ECO:0000259" key="5">
    <source>
        <dbReference type="PROSITE" id="PS51918"/>
    </source>
</evidence>
<dbReference type="AlphaFoldDB" id="A0A918GE95"/>
<evidence type="ECO:0000313" key="6">
    <source>
        <dbReference type="EMBL" id="GGS30710.1"/>
    </source>
</evidence>
<evidence type="ECO:0000256" key="3">
    <source>
        <dbReference type="ARBA" id="ARBA00023004"/>
    </source>
</evidence>
<dbReference type="CDD" id="cd01335">
    <property type="entry name" value="Radical_SAM"/>
    <property type="match status" value="1"/>
</dbReference>
<keyword evidence="4" id="KW-0411">Iron-sulfur</keyword>
<dbReference type="SFLD" id="SFLDG01072">
    <property type="entry name" value="dehydrogenase_like"/>
    <property type="match status" value="1"/>
</dbReference>
<reference evidence="6" key="1">
    <citation type="journal article" date="2014" name="Int. J. Syst. Evol. Microbiol.">
        <title>Complete genome sequence of Corynebacterium casei LMG S-19264T (=DSM 44701T), isolated from a smear-ripened cheese.</title>
        <authorList>
            <consortium name="US DOE Joint Genome Institute (JGI-PGF)"/>
            <person name="Walter F."/>
            <person name="Albersmeier A."/>
            <person name="Kalinowski J."/>
            <person name="Ruckert C."/>
        </authorList>
    </citation>
    <scope>NUCLEOTIDE SEQUENCE</scope>
    <source>
        <strain evidence="6">JCM 3276</strain>
    </source>
</reference>
<reference evidence="6" key="2">
    <citation type="submission" date="2020-09" db="EMBL/GenBank/DDBJ databases">
        <authorList>
            <person name="Sun Q."/>
            <person name="Ohkuma M."/>
        </authorList>
    </citation>
    <scope>NUCLEOTIDE SEQUENCE</scope>
    <source>
        <strain evidence="6">JCM 3276</strain>
    </source>
</reference>
<dbReference type="InterPro" id="IPR058240">
    <property type="entry name" value="rSAM_sf"/>
</dbReference>
<name>A0A918GE95_9PSEU</name>
<dbReference type="InterPro" id="IPR013785">
    <property type="entry name" value="Aldolase_TIM"/>
</dbReference>
<keyword evidence="1" id="KW-0949">S-adenosyl-L-methionine</keyword>
<evidence type="ECO:0000313" key="7">
    <source>
        <dbReference type="Proteomes" id="UP000660680"/>
    </source>
</evidence>
<feature type="domain" description="Radical SAM core" evidence="5">
    <location>
        <begin position="1"/>
        <end position="227"/>
    </location>
</feature>
<comment type="caution">
    <text evidence="6">The sequence shown here is derived from an EMBL/GenBank/DDBJ whole genome shotgun (WGS) entry which is preliminary data.</text>
</comment>
<proteinExistence type="predicted"/>
<keyword evidence="7" id="KW-1185">Reference proteome</keyword>
<gene>
    <name evidence="6" type="ORF">GCM10010171_25390</name>
</gene>
<sequence length="354" mass="38499">MQPTTLCNLDCSYCYLPERAVARRMSTAVADSVAASVRTWSRFHPVSVVWHGGEPLAVGAPYFRGLLERFAPGDEHPVTHSVQTNGTLIDDQWCELFASWPVAVTVSIDGVGEANAARADWAGQASTDRTLRGVDRLREHRIPFGLIAVVAEATPAAARELYRFACELGCVGLGVNLAEQKGVNDVPGQGASAEVTAFWRELATCWQADPHIRVRELDQAYSYLRAELAGVADARANRPLPSYPMVTWDGDVVPIGPELAGFTHPRHGAFATGNVLRTQLTELVAQAPRVPWVAEAIAGASACRDSCAYYAYCRGGQVANKYFETGRFDSTETTYCRTSKINLMEGILSHAEHS</sequence>
<dbReference type="PANTHER" id="PTHR43273">
    <property type="entry name" value="ANAEROBIC SULFATASE-MATURATING ENZYME HOMOLOG ASLB-RELATED"/>
    <property type="match status" value="1"/>
</dbReference>
<dbReference type="GO" id="GO:0016491">
    <property type="term" value="F:oxidoreductase activity"/>
    <property type="evidence" value="ECO:0007669"/>
    <property type="project" value="InterPro"/>
</dbReference>
<evidence type="ECO:0000256" key="1">
    <source>
        <dbReference type="ARBA" id="ARBA00022691"/>
    </source>
</evidence>
<dbReference type="Gene3D" id="3.20.20.70">
    <property type="entry name" value="Aldolase class I"/>
    <property type="match status" value="1"/>
</dbReference>
<dbReference type="SFLD" id="SFLDS00029">
    <property type="entry name" value="Radical_SAM"/>
    <property type="match status" value="1"/>
</dbReference>
<organism evidence="6 7">
    <name type="scientific">Actinokineospora fastidiosa</name>
    <dbReference type="NCBI Taxonomy" id="1816"/>
    <lineage>
        <taxon>Bacteria</taxon>
        <taxon>Bacillati</taxon>
        <taxon>Actinomycetota</taxon>
        <taxon>Actinomycetes</taxon>
        <taxon>Pseudonocardiales</taxon>
        <taxon>Pseudonocardiaceae</taxon>
        <taxon>Actinokineospora</taxon>
    </lineage>
</organism>